<evidence type="ECO:0000313" key="5">
    <source>
        <dbReference type="EMBL" id="TVU21178.1"/>
    </source>
</evidence>
<feature type="domain" description="Wall-associated receptor kinase galacturonan-binding" evidence="4">
    <location>
        <begin position="35"/>
        <end position="92"/>
    </location>
</feature>
<organism evidence="5 6">
    <name type="scientific">Eragrostis curvula</name>
    <name type="common">weeping love grass</name>
    <dbReference type="NCBI Taxonomy" id="38414"/>
    <lineage>
        <taxon>Eukaryota</taxon>
        <taxon>Viridiplantae</taxon>
        <taxon>Streptophyta</taxon>
        <taxon>Embryophyta</taxon>
        <taxon>Tracheophyta</taxon>
        <taxon>Spermatophyta</taxon>
        <taxon>Magnoliopsida</taxon>
        <taxon>Liliopsida</taxon>
        <taxon>Poales</taxon>
        <taxon>Poaceae</taxon>
        <taxon>PACMAD clade</taxon>
        <taxon>Chloridoideae</taxon>
        <taxon>Eragrostideae</taxon>
        <taxon>Eragrostidinae</taxon>
        <taxon>Eragrostis</taxon>
    </lineage>
</organism>
<dbReference type="GO" id="GO:0030247">
    <property type="term" value="F:polysaccharide binding"/>
    <property type="evidence" value="ECO:0007669"/>
    <property type="project" value="InterPro"/>
</dbReference>
<gene>
    <name evidence="5" type="ORF">EJB05_30802</name>
</gene>
<dbReference type="InterPro" id="IPR025287">
    <property type="entry name" value="WAK_GUB"/>
</dbReference>
<name>A0A5J9UDH2_9POAL</name>
<protein>
    <recommendedName>
        <fullName evidence="4">Wall-associated receptor kinase galacturonan-binding domain-containing protein</fullName>
    </recommendedName>
</protein>
<dbReference type="EMBL" id="RWGY01000026">
    <property type="protein sequence ID" value="TVU21178.1"/>
    <property type="molecule type" value="Genomic_DNA"/>
</dbReference>
<proteinExistence type="predicted"/>
<dbReference type="Gramene" id="TVU21178">
    <property type="protein sequence ID" value="TVU21178"/>
    <property type="gene ID" value="EJB05_30802"/>
</dbReference>
<dbReference type="Proteomes" id="UP000324897">
    <property type="component" value="Unassembled WGS sequence"/>
</dbReference>
<evidence type="ECO:0000259" key="4">
    <source>
        <dbReference type="Pfam" id="PF13947"/>
    </source>
</evidence>
<evidence type="ECO:0000313" key="6">
    <source>
        <dbReference type="Proteomes" id="UP000324897"/>
    </source>
</evidence>
<dbReference type="GO" id="GO:0016020">
    <property type="term" value="C:membrane"/>
    <property type="evidence" value="ECO:0007669"/>
    <property type="project" value="UniProtKB-SubCell"/>
</dbReference>
<keyword evidence="2 3" id="KW-0732">Signal</keyword>
<sequence length="170" mass="18490">MKHPILLLSVPLLLCLPSGWVLAAADITPADQSGCWKKCGNVDIPYPFGIGDQCAIHPGFGINCIEAKGTMKPFSGDFEVTKISVPDAKVWIEMDISWRCSDLATGQVNGAILSQNFTGTPFSFSHKDNKIFVIVTHSTTQYHRRDRPVPLTLRTLIGHSRSLGLLGSIG</sequence>
<dbReference type="AlphaFoldDB" id="A0A5J9UDH2"/>
<comment type="caution">
    <text evidence="5">The sequence shown here is derived from an EMBL/GenBank/DDBJ whole genome shotgun (WGS) entry which is preliminary data.</text>
</comment>
<dbReference type="OrthoDB" id="693203at2759"/>
<dbReference type="PANTHER" id="PTHR33491">
    <property type="entry name" value="OSJNBA0016N04.9 PROTEIN"/>
    <property type="match status" value="1"/>
</dbReference>
<reference evidence="5 6" key="1">
    <citation type="journal article" date="2019" name="Sci. Rep.">
        <title>A high-quality genome of Eragrostis curvula grass provides insights into Poaceae evolution and supports new strategies to enhance forage quality.</title>
        <authorList>
            <person name="Carballo J."/>
            <person name="Santos B.A.C.M."/>
            <person name="Zappacosta D."/>
            <person name="Garbus I."/>
            <person name="Selva J.P."/>
            <person name="Gallo C.A."/>
            <person name="Diaz A."/>
            <person name="Albertini E."/>
            <person name="Caccamo M."/>
            <person name="Echenique V."/>
        </authorList>
    </citation>
    <scope>NUCLEOTIDE SEQUENCE [LARGE SCALE GENOMIC DNA]</scope>
    <source>
        <strain evidence="6">cv. Victoria</strain>
        <tissue evidence="5">Leaf</tissue>
    </source>
</reference>
<feature type="non-terminal residue" evidence="5">
    <location>
        <position position="1"/>
    </location>
</feature>
<keyword evidence="6" id="KW-1185">Reference proteome</keyword>
<comment type="subcellular location">
    <subcellularLocation>
        <location evidence="1">Membrane</location>
        <topology evidence="1">Single-pass membrane protein</topology>
    </subcellularLocation>
</comment>
<accession>A0A5J9UDH2</accession>
<dbReference type="Pfam" id="PF13947">
    <property type="entry name" value="GUB_WAK_bind"/>
    <property type="match status" value="1"/>
</dbReference>
<evidence type="ECO:0000256" key="1">
    <source>
        <dbReference type="ARBA" id="ARBA00004167"/>
    </source>
</evidence>
<evidence type="ECO:0000256" key="3">
    <source>
        <dbReference type="SAM" id="SignalP"/>
    </source>
</evidence>
<feature type="signal peptide" evidence="3">
    <location>
        <begin position="1"/>
        <end position="23"/>
    </location>
</feature>
<feature type="chain" id="PRO_5023851339" description="Wall-associated receptor kinase galacturonan-binding domain-containing protein" evidence="3">
    <location>
        <begin position="24"/>
        <end position="170"/>
    </location>
</feature>
<evidence type="ECO:0000256" key="2">
    <source>
        <dbReference type="ARBA" id="ARBA00022729"/>
    </source>
</evidence>